<protein>
    <submittedName>
        <fullName evidence="2">Uncharacterized protein</fullName>
    </submittedName>
</protein>
<feature type="region of interest" description="Disordered" evidence="1">
    <location>
        <begin position="124"/>
        <end position="157"/>
    </location>
</feature>
<evidence type="ECO:0000313" key="3">
    <source>
        <dbReference type="EMBL" id="CAL4775020.1"/>
    </source>
</evidence>
<sequence>MLCVGLVWAEANTRDPNGANKKADAAKVANWLCVALKRRLQALATEGITVVPNWEPLSTYAENRVMPSLNSADFTCTFPSASNELPLRAAFLDAMEEKLTIPEVRGEWMKMVQQQNAAFNKEGNPYRAEGESSGAAAAAATSTNKRKLEPAEQPPTGNKLLKLDHHNQGQAIFDTNGGLWFEAKADADAELNQGGPPIALIYGNFKIQEEADKLLESKKDEVMPMAFESDQDICSFRMASDAQGTLCTLRDFLLKVEGGGQDLATLDVACHDLVAKVNKDSAGDVQSRTFELTKKSNCVFQPVATPRKVQSSKPPTWEDAGSLIAVGKTMTQLAAGEIRVVPHWMVSNSNQGFALNPEKPGIYVATDVVIPAGKIAKLL</sequence>
<dbReference type="EMBL" id="CAMXCT030001192">
    <property type="protein sequence ID" value="CAL4775020.1"/>
    <property type="molecule type" value="Genomic_DNA"/>
</dbReference>
<reference evidence="3 4" key="2">
    <citation type="submission" date="2024-05" db="EMBL/GenBank/DDBJ databases">
        <authorList>
            <person name="Chen Y."/>
            <person name="Shah S."/>
            <person name="Dougan E. K."/>
            <person name="Thang M."/>
            <person name="Chan C."/>
        </authorList>
    </citation>
    <scope>NUCLEOTIDE SEQUENCE [LARGE SCALE GENOMIC DNA]</scope>
</reference>
<gene>
    <name evidence="2" type="ORF">C1SCF055_LOCUS14961</name>
</gene>
<dbReference type="EMBL" id="CAMXCT010001192">
    <property type="protein sequence ID" value="CAI3987708.1"/>
    <property type="molecule type" value="Genomic_DNA"/>
</dbReference>
<evidence type="ECO:0000313" key="4">
    <source>
        <dbReference type="Proteomes" id="UP001152797"/>
    </source>
</evidence>
<feature type="compositionally biased region" description="Low complexity" evidence="1">
    <location>
        <begin position="131"/>
        <end position="140"/>
    </location>
</feature>
<reference evidence="2" key="1">
    <citation type="submission" date="2022-10" db="EMBL/GenBank/DDBJ databases">
        <authorList>
            <person name="Chen Y."/>
            <person name="Dougan E. K."/>
            <person name="Chan C."/>
            <person name="Rhodes N."/>
            <person name="Thang M."/>
        </authorList>
    </citation>
    <scope>NUCLEOTIDE SEQUENCE</scope>
</reference>
<organism evidence="2">
    <name type="scientific">Cladocopium goreaui</name>
    <dbReference type="NCBI Taxonomy" id="2562237"/>
    <lineage>
        <taxon>Eukaryota</taxon>
        <taxon>Sar</taxon>
        <taxon>Alveolata</taxon>
        <taxon>Dinophyceae</taxon>
        <taxon>Suessiales</taxon>
        <taxon>Symbiodiniaceae</taxon>
        <taxon>Cladocopium</taxon>
    </lineage>
</organism>
<comment type="caution">
    <text evidence="2">The sequence shown here is derived from an EMBL/GenBank/DDBJ whole genome shotgun (WGS) entry which is preliminary data.</text>
</comment>
<dbReference type="AlphaFoldDB" id="A0A9P1FTE9"/>
<name>A0A9P1FTE9_9DINO</name>
<proteinExistence type="predicted"/>
<accession>A0A9P1FTE9</accession>
<keyword evidence="4" id="KW-1185">Reference proteome</keyword>
<dbReference type="EMBL" id="CAMXCT020001192">
    <property type="protein sequence ID" value="CAL1141083.1"/>
    <property type="molecule type" value="Genomic_DNA"/>
</dbReference>
<evidence type="ECO:0000313" key="2">
    <source>
        <dbReference type="EMBL" id="CAI3987708.1"/>
    </source>
</evidence>
<evidence type="ECO:0000256" key="1">
    <source>
        <dbReference type="SAM" id="MobiDB-lite"/>
    </source>
</evidence>
<dbReference type="Proteomes" id="UP001152797">
    <property type="component" value="Unassembled WGS sequence"/>
</dbReference>